<protein>
    <recommendedName>
        <fullName evidence="2">Segregation and condensation protein A</fullName>
    </recommendedName>
</protein>
<evidence type="ECO:0000256" key="2">
    <source>
        <dbReference type="ARBA" id="ARBA00044777"/>
    </source>
</evidence>
<proteinExistence type="predicted"/>
<dbReference type="Gene3D" id="1.10.10.580">
    <property type="entry name" value="Structural maintenance of chromosome 1. Chain E"/>
    <property type="match status" value="1"/>
</dbReference>
<accession>E7C2R6</accession>
<dbReference type="AlphaFoldDB" id="E7C2R6"/>
<sequence length="281" mass="31017">MLQGCHLVSYRIEMPYAVQTEVFEGPFDVLLRLILDQEVDLYEISLTNIVDAYLTEMERILSGAANDGNNSGVDLELATEFLLIAATLVELKTRRLLPDRTDGDLDEEFGLWEERDLLLSRLLECKTFKTAASIFRQMSHQASFAYSRTAGPEDKFLAIAPDLLGGVTGENLGWALISALTPKMIEKVDLGHVTPVAASVTDAMFEIIEELPVDGSVSFKALTDGLVDRIEVVVRFLAILELFKQGQIELSQEQRFGDITLTRLADQVEPLAAAVGSSYDG</sequence>
<evidence type="ECO:0000313" key="3">
    <source>
        <dbReference type="EMBL" id="ADI21740.1"/>
    </source>
</evidence>
<dbReference type="GO" id="GO:0007059">
    <property type="term" value="P:chromosome segregation"/>
    <property type="evidence" value="ECO:0007669"/>
    <property type="project" value="UniProtKB-KW"/>
</dbReference>
<organism evidence="3">
    <name type="scientific">uncultured actinobacterium HF0130_15N16</name>
    <dbReference type="NCBI Taxonomy" id="723601"/>
    <lineage>
        <taxon>Bacteria</taxon>
        <taxon>Bacillati</taxon>
        <taxon>Actinomycetota</taxon>
        <taxon>Actinomycetes</taxon>
        <taxon>marine Actinobacteria clade</taxon>
        <taxon>environmental samples</taxon>
    </lineage>
</organism>
<reference evidence="3" key="1">
    <citation type="submission" date="2010-01" db="EMBL/GenBank/DDBJ databases">
        <title>Genome fragments of uncultured bacteria from the North Pacific subtropical Gyre.</title>
        <authorList>
            <person name="Pham V.D."/>
            <person name="Delong E.F."/>
        </authorList>
    </citation>
    <scope>NUCLEOTIDE SEQUENCE</scope>
</reference>
<keyword evidence="1" id="KW-0159">Chromosome partition</keyword>
<evidence type="ECO:0000256" key="1">
    <source>
        <dbReference type="ARBA" id="ARBA00022829"/>
    </source>
</evidence>
<name>E7C2R6_9ACTN</name>
<dbReference type="EMBL" id="GU567964">
    <property type="protein sequence ID" value="ADI21740.1"/>
    <property type="molecule type" value="Genomic_DNA"/>
</dbReference>
<dbReference type="InterPro" id="IPR023093">
    <property type="entry name" value="ScpA-like_C"/>
</dbReference>
<dbReference type="PANTHER" id="PTHR33969">
    <property type="entry name" value="SEGREGATION AND CONDENSATION PROTEIN A"/>
    <property type="match status" value="1"/>
</dbReference>
<dbReference type="PANTHER" id="PTHR33969:SF2">
    <property type="entry name" value="SEGREGATION AND CONDENSATION PROTEIN A"/>
    <property type="match status" value="1"/>
</dbReference>
<dbReference type="Gene3D" id="6.10.250.2410">
    <property type="match status" value="1"/>
</dbReference>
<dbReference type="InterPro" id="IPR003768">
    <property type="entry name" value="ScpA"/>
</dbReference>
<dbReference type="Pfam" id="PF02616">
    <property type="entry name" value="SMC_ScpA"/>
    <property type="match status" value="1"/>
</dbReference>